<feature type="transmembrane region" description="Helical" evidence="2">
    <location>
        <begin position="212"/>
        <end position="233"/>
    </location>
</feature>
<accession>A0A069CYK0</accession>
<dbReference type="OrthoDB" id="4975281at2"/>
<comment type="similarity">
    <text evidence="1">Belongs to the EssB family.</text>
</comment>
<dbReference type="STRING" id="1329250.WOSG25_012630"/>
<evidence type="ECO:0000256" key="1">
    <source>
        <dbReference type="ARBA" id="ARBA00010163"/>
    </source>
</evidence>
<keyword evidence="2" id="KW-0472">Membrane</keyword>
<name>A0A069CYK0_WEIOS</name>
<dbReference type="AlphaFoldDB" id="A0A069CYK0"/>
<evidence type="ECO:0000256" key="2">
    <source>
        <dbReference type="SAM" id="Phobius"/>
    </source>
</evidence>
<dbReference type="RefSeq" id="WP_052348502.1">
    <property type="nucleotide sequence ID" value="NZ_DF820484.1"/>
</dbReference>
<dbReference type="Pfam" id="PF10140">
    <property type="entry name" value="YukC"/>
    <property type="match status" value="1"/>
</dbReference>
<dbReference type="EMBL" id="DF820484">
    <property type="protein sequence ID" value="GAK30166.1"/>
    <property type="molecule type" value="Genomic_DNA"/>
</dbReference>
<proteinExistence type="inferred from homology"/>
<dbReference type="eggNOG" id="COG4499">
    <property type="taxonomic scope" value="Bacteria"/>
</dbReference>
<dbReference type="Gene3D" id="1.25.40.680">
    <property type="entry name" value="Type VII secretion system EssB, C-terminal-like domain"/>
    <property type="match status" value="1"/>
</dbReference>
<gene>
    <name evidence="3" type="ORF">WOSG25_012630</name>
</gene>
<dbReference type="InterPro" id="IPR018778">
    <property type="entry name" value="T7SS_EssB"/>
</dbReference>
<dbReference type="NCBIfam" id="TIGR03926">
    <property type="entry name" value="T7_EssB"/>
    <property type="match status" value="1"/>
</dbReference>
<keyword evidence="4" id="KW-1185">Reference proteome</keyword>
<organism evidence="3 4">
    <name type="scientific">Weissella oryzae (strain DSM 25784 / JCM 18191 / LMG 30913 / SG25)</name>
    <dbReference type="NCBI Taxonomy" id="1329250"/>
    <lineage>
        <taxon>Bacteria</taxon>
        <taxon>Bacillati</taxon>
        <taxon>Bacillota</taxon>
        <taxon>Bacilli</taxon>
        <taxon>Lactobacillales</taxon>
        <taxon>Lactobacillaceae</taxon>
        <taxon>Weissella</taxon>
    </lineage>
</organism>
<reference evidence="4" key="1">
    <citation type="journal article" date="2014" name="Genome Announc.">
        <title>Draft genome sequence of Weissella oryzae SG25T, isolated from fermented rice grains.</title>
        <authorList>
            <person name="Tanizawa Y."/>
            <person name="Fujisawa T."/>
            <person name="Mochizuki T."/>
            <person name="Kaminuma E."/>
            <person name="Suzuki Y."/>
            <person name="Nakamura Y."/>
            <person name="Tohno M."/>
        </authorList>
    </citation>
    <scope>NUCLEOTIDE SEQUENCE [LARGE SCALE GENOMIC DNA]</scope>
    <source>
        <strain evidence="4">DSM 25784 / JCM 18191 / LMG 30913 / SG25</strain>
    </source>
</reference>
<protein>
    <submittedName>
        <fullName evidence="3">Type VII secretion protein EssB</fullName>
    </submittedName>
</protein>
<evidence type="ECO:0000313" key="3">
    <source>
        <dbReference type="EMBL" id="GAK30166.1"/>
    </source>
</evidence>
<evidence type="ECO:0000313" key="4">
    <source>
        <dbReference type="Proteomes" id="UP000030643"/>
    </source>
</evidence>
<dbReference type="Proteomes" id="UP000030643">
    <property type="component" value="Unassembled WGS sequence"/>
</dbReference>
<dbReference type="Gene3D" id="1.10.510.10">
    <property type="entry name" value="Transferase(Phosphotransferase) domain 1"/>
    <property type="match status" value="1"/>
</dbReference>
<sequence length="387" mass="42973">MEIQVGKELLDITRVKNEVTVVLNASQYRDISEAMLDSLVSTNSTFIAGKGQIKDSQLYFAYELPKGAVSLHHALAKQSMVERLRLAQKAIKLGDYFNSDLIPVLNPINLFVVAGDLKVAHRGWRDLWVPMQNSDVADLAALRALVASILNSKLTFEDAMGDAKVVRDTFSRAILNAASLDELRTLVDNHLQITLNEQESSKELVKKATFKLYKYGFMLAIAVVVAVGSYAVYQGIEVGPKQERVIASQADFMTNDYDGTTKTLENDQPESLPKSAQYVLAASYVNLDSLTSAQKKIVLNNLSQRTETNILLYWIYLGRGDFDKALSLAKNVGDDQLILHAYTKLYDSTQANTKMSGNKKQELLATYKEQINKYVKQLGGSTDGVEK</sequence>
<keyword evidence="2" id="KW-1133">Transmembrane helix</keyword>
<dbReference type="InterPro" id="IPR042565">
    <property type="entry name" value="T7SS_EssB_C"/>
</dbReference>
<keyword evidence="2" id="KW-0812">Transmembrane</keyword>